<comment type="caution">
    <text evidence="2">The sequence shown here is derived from an EMBL/GenBank/DDBJ whole genome shotgun (WGS) entry which is preliminary data.</text>
</comment>
<evidence type="ECO:0000313" key="3">
    <source>
        <dbReference type="Proteomes" id="UP000237846"/>
    </source>
</evidence>
<dbReference type="AlphaFoldDB" id="A0A2T0PSI7"/>
<organism evidence="2 3">
    <name type="scientific">Allonocardiopsis opalescens</name>
    <dbReference type="NCBI Taxonomy" id="1144618"/>
    <lineage>
        <taxon>Bacteria</taxon>
        <taxon>Bacillati</taxon>
        <taxon>Actinomycetota</taxon>
        <taxon>Actinomycetes</taxon>
        <taxon>Streptosporangiales</taxon>
        <taxon>Allonocardiopsis</taxon>
    </lineage>
</organism>
<protein>
    <submittedName>
        <fullName evidence="2">Uncharacterized protein (TIGR02246 family)</fullName>
    </submittedName>
</protein>
<dbReference type="OrthoDB" id="582586at2"/>
<dbReference type="EMBL" id="PVZC01000013">
    <property type="protein sequence ID" value="PRX91871.1"/>
    <property type="molecule type" value="Genomic_DNA"/>
</dbReference>
<dbReference type="InterPro" id="IPR037401">
    <property type="entry name" value="SnoaL-like"/>
</dbReference>
<gene>
    <name evidence="2" type="ORF">CLV72_11356</name>
</gene>
<dbReference type="InterPro" id="IPR032710">
    <property type="entry name" value="NTF2-like_dom_sf"/>
</dbReference>
<proteinExistence type="predicted"/>
<dbReference type="Proteomes" id="UP000237846">
    <property type="component" value="Unassembled WGS sequence"/>
</dbReference>
<name>A0A2T0PSI7_9ACTN</name>
<keyword evidence="3" id="KW-1185">Reference proteome</keyword>
<dbReference type="Pfam" id="PF13577">
    <property type="entry name" value="SnoaL_4"/>
    <property type="match status" value="1"/>
</dbReference>
<dbReference type="SUPFAM" id="SSF54427">
    <property type="entry name" value="NTF2-like"/>
    <property type="match status" value="1"/>
</dbReference>
<evidence type="ECO:0000259" key="1">
    <source>
        <dbReference type="Pfam" id="PF13577"/>
    </source>
</evidence>
<dbReference type="InterPro" id="IPR011944">
    <property type="entry name" value="Steroid_delta5-4_isomerase"/>
</dbReference>
<dbReference type="NCBIfam" id="TIGR02246">
    <property type="entry name" value="SgcJ/EcaC family oxidoreductase"/>
    <property type="match status" value="1"/>
</dbReference>
<feature type="domain" description="SnoaL-like" evidence="1">
    <location>
        <begin position="17"/>
        <end position="141"/>
    </location>
</feature>
<reference evidence="2 3" key="1">
    <citation type="submission" date="2018-03" db="EMBL/GenBank/DDBJ databases">
        <title>Genomic Encyclopedia of Archaeal and Bacterial Type Strains, Phase II (KMG-II): from individual species to whole genera.</title>
        <authorList>
            <person name="Goeker M."/>
        </authorList>
    </citation>
    <scope>NUCLEOTIDE SEQUENCE [LARGE SCALE GENOMIC DNA]</scope>
    <source>
        <strain evidence="2 3">DSM 45601</strain>
    </source>
</reference>
<sequence length="153" mass="16131">MGDTTAVGTDAAGGTARAEDEAALHELVRRQERAWTAGDGPAFAATFTEDADFVAVNGEHIEGRAAVAASMTEGFAGFMAGTRMSAPRRTTLRWPAPGVAVMVTEGVCVLRGGDTECRPEDLSVQTRVAVRDGGGWLFTSFHNCRMWGTHGAD</sequence>
<dbReference type="Gene3D" id="3.10.450.50">
    <property type="match status" value="1"/>
</dbReference>
<accession>A0A2T0PSI7</accession>
<evidence type="ECO:0000313" key="2">
    <source>
        <dbReference type="EMBL" id="PRX91871.1"/>
    </source>
</evidence>
<dbReference type="RefSeq" id="WP_106253600.1">
    <property type="nucleotide sequence ID" value="NZ_PVZC01000013.1"/>
</dbReference>